<reference evidence="2" key="1">
    <citation type="submission" date="2017-04" db="EMBL/GenBank/DDBJ databases">
        <title>Function of individual gut microbiota members based on whole genome sequencing of pure cultures obtained from chicken caecum.</title>
        <authorList>
            <person name="Medvecky M."/>
            <person name="Cejkova D."/>
            <person name="Polansky O."/>
            <person name="Karasova D."/>
            <person name="Kubasova T."/>
            <person name="Cizek A."/>
            <person name="Rychlik I."/>
        </authorList>
    </citation>
    <scope>NUCLEOTIDE SEQUENCE [LARGE SCALE GENOMIC DNA]</scope>
    <source>
        <strain evidence="2">An109</strain>
    </source>
</reference>
<protein>
    <submittedName>
        <fullName evidence="1">Uncharacterized protein</fullName>
    </submittedName>
</protein>
<organism evidence="1 2">
    <name type="scientific">Bacteroides xylanisolvens</name>
    <dbReference type="NCBI Taxonomy" id="371601"/>
    <lineage>
        <taxon>Bacteria</taxon>
        <taxon>Pseudomonadati</taxon>
        <taxon>Bacteroidota</taxon>
        <taxon>Bacteroidia</taxon>
        <taxon>Bacteroidales</taxon>
        <taxon>Bacteroidaceae</taxon>
        <taxon>Bacteroides</taxon>
    </lineage>
</organism>
<proteinExistence type="predicted"/>
<comment type="caution">
    <text evidence="1">The sequence shown here is derived from an EMBL/GenBank/DDBJ whole genome shotgun (WGS) entry which is preliminary data.</text>
</comment>
<gene>
    <name evidence="1" type="ORF">B5E52_06365</name>
</gene>
<evidence type="ECO:0000313" key="2">
    <source>
        <dbReference type="Proteomes" id="UP000196036"/>
    </source>
</evidence>
<sequence>MMTKFIYIDDDPESYYKIQGFENEKLTIESQQHKDSWEEQLQSIKNKEDEIDGIILDLKLDDLPNLNGHRAKFRGTSLAQEIRTRQKEGILKSFPIVLFSANDKVSLALEKSGKDLFDICIDKSNINSESFAIYTPQLLTLASGYKKLLKTKDIKESLNSDISFIDSRFLSELEDYQSSPVHVQARFIITELLDKQGLLINEDVLAARLGIDKTSSPDWELLKQSLSTAQYTGVFYEGWPKWWMHLVDRWWTEKIEVNLSLRSTPASKKVEQIRAKLNFDKLEVAQRIDKSVSDEFWTICKGYNRPLDPVDGLIIQGQDNLYPWQEPEYVSIDAALKKKNIENWGQVADVEKEYLEELKVVFRPKK</sequence>
<dbReference type="AlphaFoldDB" id="A0A1Y4VS02"/>
<dbReference type="Proteomes" id="UP000196036">
    <property type="component" value="Unassembled WGS sequence"/>
</dbReference>
<accession>A0A1Y4VS02</accession>
<dbReference type="EMBL" id="NFLW01000008">
    <property type="protein sequence ID" value="OUQ71904.1"/>
    <property type="molecule type" value="Genomic_DNA"/>
</dbReference>
<evidence type="ECO:0000313" key="1">
    <source>
        <dbReference type="EMBL" id="OUQ71904.1"/>
    </source>
</evidence>
<name>A0A1Y4VS02_9BACE</name>